<feature type="region of interest" description="Disordered" evidence="1">
    <location>
        <begin position="181"/>
        <end position="265"/>
    </location>
</feature>
<protein>
    <submittedName>
        <fullName evidence="3">Uncharacterized protein</fullName>
    </submittedName>
</protein>
<feature type="chain" id="PRO_5034061596" evidence="2">
    <location>
        <begin position="24"/>
        <end position="279"/>
    </location>
</feature>
<keyword evidence="2" id="KW-0732">Signal</keyword>
<name>A0A8H4LKW4_9HYPO</name>
<feature type="signal peptide" evidence="2">
    <location>
        <begin position="1"/>
        <end position="23"/>
    </location>
</feature>
<organism evidence="3 4">
    <name type="scientific">Fusarium albosuccineum</name>
    <dbReference type="NCBI Taxonomy" id="1237068"/>
    <lineage>
        <taxon>Eukaryota</taxon>
        <taxon>Fungi</taxon>
        <taxon>Dikarya</taxon>
        <taxon>Ascomycota</taxon>
        <taxon>Pezizomycotina</taxon>
        <taxon>Sordariomycetes</taxon>
        <taxon>Hypocreomycetidae</taxon>
        <taxon>Hypocreales</taxon>
        <taxon>Nectriaceae</taxon>
        <taxon>Fusarium</taxon>
        <taxon>Fusarium decemcellulare species complex</taxon>
    </lineage>
</organism>
<gene>
    <name evidence="3" type="ORF">FALBO_2482</name>
</gene>
<dbReference type="AlphaFoldDB" id="A0A8H4LKW4"/>
<evidence type="ECO:0000313" key="4">
    <source>
        <dbReference type="Proteomes" id="UP000554235"/>
    </source>
</evidence>
<accession>A0A8H4LKW4</accession>
<sequence>MLATSILRMAVITTPWLAKLVAAAAGELVIDFDEPVVQQPLISTVVVNEPTTIVDQAPVKTRSTCHPSISVCGSLANVMVIHSHNSTTYVTRNHTQTKISVLSPHYNTVTEVSVTTINTRTEGLCRNTSIIYEPEPLTVTVDVNVTTTREFVPIKNITTTIVSTVTAKALEQCIVDTELFSSSPSQPVEASTQVPPAHSTPVESTSTGEHPTLVGTGASFGDDSWSRSTPTESSSTATEREYDASAAAGSSADVDEDSASQSAASIYLPEDGWVVEEVL</sequence>
<dbReference type="EMBL" id="JAADYS010000320">
    <property type="protein sequence ID" value="KAF4470616.1"/>
    <property type="molecule type" value="Genomic_DNA"/>
</dbReference>
<dbReference type="OrthoDB" id="5105328at2759"/>
<comment type="caution">
    <text evidence="3">The sequence shown here is derived from an EMBL/GenBank/DDBJ whole genome shotgun (WGS) entry which is preliminary data.</text>
</comment>
<evidence type="ECO:0000256" key="1">
    <source>
        <dbReference type="SAM" id="MobiDB-lite"/>
    </source>
</evidence>
<feature type="compositionally biased region" description="Low complexity" evidence="1">
    <location>
        <begin position="226"/>
        <end position="237"/>
    </location>
</feature>
<feature type="compositionally biased region" description="Polar residues" evidence="1">
    <location>
        <begin position="181"/>
        <end position="194"/>
    </location>
</feature>
<proteinExistence type="predicted"/>
<dbReference type="Proteomes" id="UP000554235">
    <property type="component" value="Unassembled WGS sequence"/>
</dbReference>
<evidence type="ECO:0000313" key="3">
    <source>
        <dbReference type="EMBL" id="KAF4470616.1"/>
    </source>
</evidence>
<reference evidence="3 4" key="1">
    <citation type="submission" date="2020-01" db="EMBL/GenBank/DDBJ databases">
        <title>Identification and distribution of gene clusters putatively required for synthesis of sphingolipid metabolism inhibitors in phylogenetically diverse species of the filamentous fungus Fusarium.</title>
        <authorList>
            <person name="Kim H.-S."/>
            <person name="Busman M."/>
            <person name="Brown D.W."/>
            <person name="Divon H."/>
            <person name="Uhlig S."/>
            <person name="Proctor R.H."/>
        </authorList>
    </citation>
    <scope>NUCLEOTIDE SEQUENCE [LARGE SCALE GENOMIC DNA]</scope>
    <source>
        <strain evidence="3 4">NRRL 20459</strain>
    </source>
</reference>
<keyword evidence="4" id="KW-1185">Reference proteome</keyword>
<evidence type="ECO:0000256" key="2">
    <source>
        <dbReference type="SAM" id="SignalP"/>
    </source>
</evidence>